<dbReference type="RefSeq" id="WP_231333875.1">
    <property type="nucleotide sequence ID" value="NZ_CP059572.1"/>
</dbReference>
<evidence type="ECO:0000313" key="2">
    <source>
        <dbReference type="Proteomes" id="UP001049518"/>
    </source>
</evidence>
<keyword evidence="2" id="KW-1185">Reference proteome</keyword>
<reference evidence="1" key="1">
    <citation type="submission" date="2020-07" db="EMBL/GenBank/DDBJ databases">
        <authorList>
            <person name="Tarantini F.S."/>
            <person name="Hong K.W."/>
            <person name="Chan K.G."/>
        </authorList>
    </citation>
    <scope>NUCLEOTIDE SEQUENCE</scope>
    <source>
        <strain evidence="1">32-07</strain>
    </source>
</reference>
<proteinExistence type="predicted"/>
<sequence>MVLVFLGKETTSGQSPTLYATDRDSYVVQGWIVNDTEIVARMSLSDDETLVEVPKRLMSHLAKDGLRGEVTNTVPSMIEVNEIGNYIIKGLRVSDRSALSQMDIPEHETCIEVPRKLMALLG</sequence>
<evidence type="ECO:0000313" key="1">
    <source>
        <dbReference type="EMBL" id="QXJ20773.1"/>
    </source>
</evidence>
<dbReference type="Proteomes" id="UP001049518">
    <property type="component" value="Chromosome"/>
</dbReference>
<accession>A0ABX8QPQ1</accession>
<dbReference type="EMBL" id="CP059572">
    <property type="protein sequence ID" value="QXJ20773.1"/>
    <property type="molecule type" value="Genomic_DNA"/>
</dbReference>
<protein>
    <submittedName>
        <fullName evidence="1">Uncharacterized protein</fullName>
    </submittedName>
</protein>
<name>A0ABX8QPQ1_9ACTN</name>
<gene>
    <name evidence="1" type="ORF">AGRA3207_001543</name>
</gene>
<organism evidence="1 2">
    <name type="scientific">Actinomadura graeca</name>
    <dbReference type="NCBI Taxonomy" id="2750812"/>
    <lineage>
        <taxon>Bacteria</taxon>
        <taxon>Bacillati</taxon>
        <taxon>Actinomycetota</taxon>
        <taxon>Actinomycetes</taxon>
        <taxon>Streptosporangiales</taxon>
        <taxon>Thermomonosporaceae</taxon>
        <taxon>Actinomadura</taxon>
    </lineage>
</organism>